<dbReference type="PANTHER" id="PTHR45621">
    <property type="entry name" value="OS01G0588500 PROTEIN-RELATED"/>
    <property type="match status" value="1"/>
</dbReference>
<feature type="domain" description="Protein kinase" evidence="14">
    <location>
        <begin position="87"/>
        <end position="386"/>
    </location>
</feature>
<sequence>MGLCWGSLSHHDRKPSTTEHSVTPATSSNYSKNIGFSATSSSNEKSQFSEAATTASVDENYPNGQVLAIPNLRVFSFAELKSATKNFKSDTVLGEGGFGKVFKGWVDEKTLAPSKFGIGMMVAIKKLNHESVQGFQEWQSEVNFLGRLSHPNLVKLLGYCWEDKELLLVYEFMQRGSLENHLFRRNPSIEPLSWDRRLQIAIGAARGLAFLHTSEKKVIYRDFKASNILLDAVCASLTNHSISFIQNFNAKIADFGLAKLGPAGGESHVTTRIMGTYGYAAPEYVATGHLYVKSDVYGFGVVLLEMLTGLRALDTKRPSGQQNLVDWAKPCLSSKRKLKTIMDLRMEGQYSPKAALQAAQLTLKCLEPEPRSRPSMKEVVESLEQIEAMKGKPKPSKTMSNPCPARRPAQHYIHNRSPINTRQ</sequence>
<evidence type="ECO:0000256" key="11">
    <source>
        <dbReference type="PROSITE-ProRule" id="PRU10141"/>
    </source>
</evidence>
<keyword evidence="4 12" id="KW-0723">Serine/threonine-protein kinase</keyword>
<dbReference type="InterPro" id="IPR000719">
    <property type="entry name" value="Prot_kinase_dom"/>
</dbReference>
<dbReference type="InterPro" id="IPR050823">
    <property type="entry name" value="Plant_Ser_Thr_Prot_Kinase"/>
</dbReference>
<evidence type="ECO:0000256" key="13">
    <source>
        <dbReference type="SAM" id="MobiDB-lite"/>
    </source>
</evidence>
<dbReference type="GO" id="GO:0005886">
    <property type="term" value="C:plasma membrane"/>
    <property type="evidence" value="ECO:0007669"/>
    <property type="project" value="UniProtKB-SubCell"/>
</dbReference>
<dbReference type="Proteomes" id="UP000813462">
    <property type="component" value="Unassembled WGS sequence"/>
</dbReference>
<evidence type="ECO:0000256" key="3">
    <source>
        <dbReference type="ARBA" id="ARBA00022475"/>
    </source>
</evidence>
<accession>A0A978UXW2</accession>
<proteinExistence type="inferred from homology"/>
<comment type="catalytic activity">
    <reaction evidence="9">
        <text>L-threonyl-[protein] + ATP = O-phospho-L-threonyl-[protein] + ADP + H(+)</text>
        <dbReference type="Rhea" id="RHEA:46608"/>
        <dbReference type="Rhea" id="RHEA-COMP:11060"/>
        <dbReference type="Rhea" id="RHEA-COMP:11605"/>
        <dbReference type="ChEBI" id="CHEBI:15378"/>
        <dbReference type="ChEBI" id="CHEBI:30013"/>
        <dbReference type="ChEBI" id="CHEBI:30616"/>
        <dbReference type="ChEBI" id="CHEBI:61977"/>
        <dbReference type="ChEBI" id="CHEBI:456216"/>
        <dbReference type="EC" id="2.7.11.1"/>
    </reaction>
</comment>
<evidence type="ECO:0000256" key="1">
    <source>
        <dbReference type="ARBA" id="ARBA00004236"/>
    </source>
</evidence>
<dbReference type="FunFam" id="1.10.510.10:FF:000095">
    <property type="entry name" value="protein STRUBBELIG-RECEPTOR FAMILY 8"/>
    <property type="match status" value="1"/>
</dbReference>
<evidence type="ECO:0000256" key="8">
    <source>
        <dbReference type="ARBA" id="ARBA00022840"/>
    </source>
</evidence>
<dbReference type="SUPFAM" id="SSF56112">
    <property type="entry name" value="Protein kinase-like (PK-like)"/>
    <property type="match status" value="1"/>
</dbReference>
<dbReference type="Gene3D" id="3.30.200.20">
    <property type="entry name" value="Phosphorylase Kinase, domain 1"/>
    <property type="match status" value="1"/>
</dbReference>
<evidence type="ECO:0000256" key="5">
    <source>
        <dbReference type="ARBA" id="ARBA00022679"/>
    </source>
</evidence>
<evidence type="ECO:0000259" key="14">
    <source>
        <dbReference type="PROSITE" id="PS50011"/>
    </source>
</evidence>
<keyword evidence="8 11" id="KW-0067">ATP-binding</keyword>
<dbReference type="InterPro" id="IPR017441">
    <property type="entry name" value="Protein_kinase_ATP_BS"/>
</dbReference>
<comment type="similarity">
    <text evidence="12">Belongs to the protein kinase superfamily.</text>
</comment>
<evidence type="ECO:0000313" key="16">
    <source>
        <dbReference type="Proteomes" id="UP000813462"/>
    </source>
</evidence>
<gene>
    <name evidence="15" type="ORF">FEM48_Zijuj08G0078600</name>
</gene>
<evidence type="ECO:0000256" key="10">
    <source>
        <dbReference type="ARBA" id="ARBA00048679"/>
    </source>
</evidence>
<dbReference type="EC" id="2.7.11.1" evidence="2"/>
<dbReference type="FunFam" id="3.30.200.20:FF:000228">
    <property type="entry name" value="Serine/threonine-protein kinase BIK1"/>
    <property type="match status" value="1"/>
</dbReference>
<reference evidence="15" key="1">
    <citation type="journal article" date="2021" name="Front. Plant Sci.">
        <title>Chromosome-Scale Genome Assembly for Chinese Sour Jujube and Insights Into Its Genome Evolution and Domestication Signature.</title>
        <authorList>
            <person name="Shen L.-Y."/>
            <person name="Luo H."/>
            <person name="Wang X.-L."/>
            <person name="Wang X.-M."/>
            <person name="Qiu X.-J."/>
            <person name="Liu H."/>
            <person name="Zhou S.-S."/>
            <person name="Jia K.-H."/>
            <person name="Nie S."/>
            <person name="Bao Y.-T."/>
            <person name="Zhang R.-G."/>
            <person name="Yun Q.-Z."/>
            <person name="Chai Y.-H."/>
            <person name="Lu J.-Y."/>
            <person name="Li Y."/>
            <person name="Zhao S.-W."/>
            <person name="Mao J.-F."/>
            <person name="Jia S.-G."/>
            <person name="Mao Y.-M."/>
        </authorList>
    </citation>
    <scope>NUCLEOTIDE SEQUENCE</scope>
    <source>
        <strain evidence="15">AT0</strain>
        <tissue evidence="15">Leaf</tissue>
    </source>
</reference>
<dbReference type="Pfam" id="PF07714">
    <property type="entry name" value="PK_Tyr_Ser-Thr"/>
    <property type="match status" value="1"/>
</dbReference>
<dbReference type="PROSITE" id="PS00108">
    <property type="entry name" value="PROTEIN_KINASE_ST"/>
    <property type="match status" value="1"/>
</dbReference>
<evidence type="ECO:0000313" key="15">
    <source>
        <dbReference type="EMBL" id="KAH7519828.1"/>
    </source>
</evidence>
<comment type="catalytic activity">
    <reaction evidence="10">
        <text>L-seryl-[protein] + ATP = O-phospho-L-seryl-[protein] + ADP + H(+)</text>
        <dbReference type="Rhea" id="RHEA:17989"/>
        <dbReference type="Rhea" id="RHEA-COMP:9863"/>
        <dbReference type="Rhea" id="RHEA-COMP:11604"/>
        <dbReference type="ChEBI" id="CHEBI:15378"/>
        <dbReference type="ChEBI" id="CHEBI:29999"/>
        <dbReference type="ChEBI" id="CHEBI:30616"/>
        <dbReference type="ChEBI" id="CHEBI:83421"/>
        <dbReference type="ChEBI" id="CHEBI:456216"/>
        <dbReference type="EC" id="2.7.11.1"/>
    </reaction>
</comment>
<dbReference type="EMBL" id="JAEACU010000008">
    <property type="protein sequence ID" value="KAH7519828.1"/>
    <property type="molecule type" value="Genomic_DNA"/>
</dbReference>
<keyword evidence="7" id="KW-0418">Kinase</keyword>
<evidence type="ECO:0000256" key="4">
    <source>
        <dbReference type="ARBA" id="ARBA00022527"/>
    </source>
</evidence>
<evidence type="ECO:0000256" key="7">
    <source>
        <dbReference type="ARBA" id="ARBA00022777"/>
    </source>
</evidence>
<dbReference type="InterPro" id="IPR001245">
    <property type="entry name" value="Ser-Thr/Tyr_kinase_cat_dom"/>
</dbReference>
<dbReference type="GO" id="GO:0005524">
    <property type="term" value="F:ATP binding"/>
    <property type="evidence" value="ECO:0007669"/>
    <property type="project" value="UniProtKB-UniRule"/>
</dbReference>
<feature type="binding site" evidence="11">
    <location>
        <position position="126"/>
    </location>
    <ligand>
        <name>ATP</name>
        <dbReference type="ChEBI" id="CHEBI:30616"/>
    </ligand>
</feature>
<dbReference type="InterPro" id="IPR011009">
    <property type="entry name" value="Kinase-like_dom_sf"/>
</dbReference>
<comment type="caution">
    <text evidence="15">The sequence shown here is derived from an EMBL/GenBank/DDBJ whole genome shotgun (WGS) entry which is preliminary data.</text>
</comment>
<comment type="subcellular location">
    <subcellularLocation>
        <location evidence="1">Cell membrane</location>
    </subcellularLocation>
</comment>
<keyword evidence="5" id="KW-0808">Transferase</keyword>
<keyword evidence="3" id="KW-1003">Cell membrane</keyword>
<evidence type="ECO:0000256" key="9">
    <source>
        <dbReference type="ARBA" id="ARBA00047899"/>
    </source>
</evidence>
<evidence type="ECO:0000256" key="6">
    <source>
        <dbReference type="ARBA" id="ARBA00022741"/>
    </source>
</evidence>
<dbReference type="Gene3D" id="1.10.510.10">
    <property type="entry name" value="Transferase(Phosphotransferase) domain 1"/>
    <property type="match status" value="1"/>
</dbReference>
<protein>
    <recommendedName>
        <fullName evidence="2">non-specific serine/threonine protein kinase</fullName>
        <ecNumber evidence="2">2.7.11.1</ecNumber>
    </recommendedName>
</protein>
<dbReference type="GO" id="GO:0004674">
    <property type="term" value="F:protein serine/threonine kinase activity"/>
    <property type="evidence" value="ECO:0007669"/>
    <property type="project" value="UniProtKB-KW"/>
</dbReference>
<organism evidence="15 16">
    <name type="scientific">Ziziphus jujuba var. spinosa</name>
    <dbReference type="NCBI Taxonomy" id="714518"/>
    <lineage>
        <taxon>Eukaryota</taxon>
        <taxon>Viridiplantae</taxon>
        <taxon>Streptophyta</taxon>
        <taxon>Embryophyta</taxon>
        <taxon>Tracheophyta</taxon>
        <taxon>Spermatophyta</taxon>
        <taxon>Magnoliopsida</taxon>
        <taxon>eudicotyledons</taxon>
        <taxon>Gunneridae</taxon>
        <taxon>Pentapetalae</taxon>
        <taxon>rosids</taxon>
        <taxon>fabids</taxon>
        <taxon>Rosales</taxon>
        <taxon>Rhamnaceae</taxon>
        <taxon>Paliureae</taxon>
        <taxon>Ziziphus</taxon>
    </lineage>
</organism>
<dbReference type="PROSITE" id="PS50011">
    <property type="entry name" value="PROTEIN_KINASE_DOM"/>
    <property type="match status" value="1"/>
</dbReference>
<dbReference type="InterPro" id="IPR008271">
    <property type="entry name" value="Ser/Thr_kinase_AS"/>
</dbReference>
<keyword evidence="6 11" id="KW-0547">Nucleotide-binding</keyword>
<evidence type="ECO:0000256" key="12">
    <source>
        <dbReference type="RuleBase" id="RU000304"/>
    </source>
</evidence>
<feature type="region of interest" description="Disordered" evidence="13">
    <location>
        <begin position="1"/>
        <end position="26"/>
    </location>
</feature>
<dbReference type="PROSITE" id="PS00107">
    <property type="entry name" value="PROTEIN_KINASE_ATP"/>
    <property type="match status" value="1"/>
</dbReference>
<dbReference type="AlphaFoldDB" id="A0A978UXW2"/>
<dbReference type="CDD" id="cd14066">
    <property type="entry name" value="STKc_IRAK"/>
    <property type="match status" value="1"/>
</dbReference>
<keyword evidence="3" id="KW-0472">Membrane</keyword>
<name>A0A978UXW2_ZIZJJ</name>
<feature type="compositionally biased region" description="Basic and acidic residues" evidence="13">
    <location>
        <begin position="369"/>
        <end position="380"/>
    </location>
</feature>
<feature type="region of interest" description="Disordered" evidence="13">
    <location>
        <begin position="369"/>
        <end position="423"/>
    </location>
</feature>
<evidence type="ECO:0000256" key="2">
    <source>
        <dbReference type="ARBA" id="ARBA00012513"/>
    </source>
</evidence>